<reference evidence="3 4" key="1">
    <citation type="submission" date="2018-10" db="EMBL/GenBank/DDBJ databases">
        <title>Oceanobacillus sp. YLB-02 draft genome.</title>
        <authorList>
            <person name="Yu L."/>
        </authorList>
    </citation>
    <scope>NUCLEOTIDE SEQUENCE [LARGE SCALE GENOMIC DNA]</scope>
    <source>
        <strain evidence="3 4">YLB-02</strain>
    </source>
</reference>
<dbReference type="RefSeq" id="WP_121524296.1">
    <property type="nucleotide sequence ID" value="NZ_RCHR01000005.1"/>
</dbReference>
<feature type="region of interest" description="Disordered" evidence="1">
    <location>
        <begin position="1"/>
        <end position="51"/>
    </location>
</feature>
<accession>A0A498D4N7</accession>
<evidence type="ECO:0000313" key="3">
    <source>
        <dbReference type="EMBL" id="RLL42929.1"/>
    </source>
</evidence>
<evidence type="ECO:0000256" key="2">
    <source>
        <dbReference type="SAM" id="Phobius"/>
    </source>
</evidence>
<dbReference type="InterPro" id="IPR024596">
    <property type="entry name" value="RNApol_su_b/EpuA"/>
</dbReference>
<sequence length="109" mass="12220">MSTNQSEQAVAEKPSKKAKQPDKKSVQKKETSTRKQQKQQQKKEKGQNKKPRRRIFPIWLRIVVVVILSAAALASGLMIGYGVIGDGVPTDALKVETWQHLIDIVTKVE</sequence>
<dbReference type="Pfam" id="PF11772">
    <property type="entry name" value="EpuA"/>
    <property type="match status" value="1"/>
</dbReference>
<organism evidence="3 4">
    <name type="scientific">Oceanobacillus piezotolerans</name>
    <dbReference type="NCBI Taxonomy" id="2448030"/>
    <lineage>
        <taxon>Bacteria</taxon>
        <taxon>Bacillati</taxon>
        <taxon>Bacillota</taxon>
        <taxon>Bacilli</taxon>
        <taxon>Bacillales</taxon>
        <taxon>Bacillaceae</taxon>
        <taxon>Oceanobacillus</taxon>
    </lineage>
</organism>
<dbReference type="OrthoDB" id="2300232at2"/>
<dbReference type="Proteomes" id="UP000270219">
    <property type="component" value="Unassembled WGS sequence"/>
</dbReference>
<protein>
    <submittedName>
        <fullName evidence="3">DNA-directed RNA polymerase subunit beta</fullName>
    </submittedName>
</protein>
<keyword evidence="2" id="KW-0472">Membrane</keyword>
<evidence type="ECO:0000313" key="4">
    <source>
        <dbReference type="Proteomes" id="UP000270219"/>
    </source>
</evidence>
<name>A0A498D4N7_9BACI</name>
<feature type="compositionally biased region" description="Basic and acidic residues" evidence="1">
    <location>
        <begin position="13"/>
        <end position="33"/>
    </location>
</feature>
<feature type="transmembrane region" description="Helical" evidence="2">
    <location>
        <begin position="58"/>
        <end position="84"/>
    </location>
</feature>
<keyword evidence="3" id="KW-0240">DNA-directed RNA polymerase</keyword>
<keyword evidence="2" id="KW-1133">Transmembrane helix</keyword>
<keyword evidence="2" id="KW-0812">Transmembrane</keyword>
<comment type="caution">
    <text evidence="3">The sequence shown here is derived from an EMBL/GenBank/DDBJ whole genome shotgun (WGS) entry which is preliminary data.</text>
</comment>
<keyword evidence="4" id="KW-1185">Reference proteome</keyword>
<keyword evidence="3" id="KW-0804">Transcription</keyword>
<dbReference type="EMBL" id="RCHR01000005">
    <property type="protein sequence ID" value="RLL42929.1"/>
    <property type="molecule type" value="Genomic_DNA"/>
</dbReference>
<evidence type="ECO:0000256" key="1">
    <source>
        <dbReference type="SAM" id="MobiDB-lite"/>
    </source>
</evidence>
<dbReference type="AlphaFoldDB" id="A0A498D4N7"/>
<dbReference type="GO" id="GO:0000428">
    <property type="term" value="C:DNA-directed RNA polymerase complex"/>
    <property type="evidence" value="ECO:0007669"/>
    <property type="project" value="UniProtKB-KW"/>
</dbReference>
<gene>
    <name evidence="3" type="ORF">D8M04_15400</name>
</gene>
<proteinExistence type="predicted"/>